<dbReference type="EMBL" id="JANHOG010001989">
    <property type="protein sequence ID" value="KAJ3528844.1"/>
    <property type="molecule type" value="Genomic_DNA"/>
</dbReference>
<reference evidence="1" key="1">
    <citation type="submission" date="2022-07" db="EMBL/GenBank/DDBJ databases">
        <title>Genome Sequence of Phlebia brevispora.</title>
        <authorList>
            <person name="Buettner E."/>
        </authorList>
    </citation>
    <scope>NUCLEOTIDE SEQUENCE</scope>
    <source>
        <strain evidence="1">MPL23</strain>
    </source>
</reference>
<organism evidence="1 2">
    <name type="scientific">Phlebia brevispora</name>
    <dbReference type="NCBI Taxonomy" id="194682"/>
    <lineage>
        <taxon>Eukaryota</taxon>
        <taxon>Fungi</taxon>
        <taxon>Dikarya</taxon>
        <taxon>Basidiomycota</taxon>
        <taxon>Agaricomycotina</taxon>
        <taxon>Agaricomycetes</taxon>
        <taxon>Polyporales</taxon>
        <taxon>Meruliaceae</taxon>
        <taxon>Phlebia</taxon>
    </lineage>
</organism>
<keyword evidence="2" id="KW-1185">Reference proteome</keyword>
<evidence type="ECO:0000313" key="1">
    <source>
        <dbReference type="EMBL" id="KAJ3528844.1"/>
    </source>
</evidence>
<gene>
    <name evidence="1" type="ORF">NM688_g7938</name>
</gene>
<protein>
    <submittedName>
        <fullName evidence="1">Uncharacterized protein</fullName>
    </submittedName>
</protein>
<name>A0ACC1RZE6_9APHY</name>
<comment type="caution">
    <text evidence="1">The sequence shown here is derived from an EMBL/GenBank/DDBJ whole genome shotgun (WGS) entry which is preliminary data.</text>
</comment>
<evidence type="ECO:0000313" key="2">
    <source>
        <dbReference type="Proteomes" id="UP001148662"/>
    </source>
</evidence>
<sequence length="99" mass="10723">MFAGFPRTLASRMHIASPPARLPSNVLPLLDAIVAEVFLPKSYRLVPHSDNAQMTDLTADLVAPAVHTDIRLHGVSTTAISFKVQVFQKWPGFASADPS</sequence>
<dbReference type="Proteomes" id="UP001148662">
    <property type="component" value="Unassembled WGS sequence"/>
</dbReference>
<proteinExistence type="predicted"/>
<accession>A0ACC1RZE6</accession>